<dbReference type="Pfam" id="PF00239">
    <property type="entry name" value="Resolvase"/>
    <property type="match status" value="1"/>
</dbReference>
<feature type="active site" description="O-(5'-phospho-DNA)-serine intermediate" evidence="3">
    <location>
        <position position="16"/>
    </location>
</feature>
<evidence type="ECO:0000259" key="4">
    <source>
        <dbReference type="PROSITE" id="PS51736"/>
    </source>
</evidence>
<reference evidence="5 6" key="1">
    <citation type="submission" date="2021-06" db="EMBL/GenBank/DDBJ databases">
        <authorList>
            <person name="Criscuolo A."/>
        </authorList>
    </citation>
    <scope>NUCLEOTIDE SEQUENCE [LARGE SCALE GENOMIC DNA]</scope>
    <source>
        <strain evidence="6">CIP 111802</strain>
    </source>
</reference>
<protein>
    <recommendedName>
        <fullName evidence="4">Resolvase/invertase-type recombinase catalytic domain-containing protein</fullName>
    </recommendedName>
</protein>
<evidence type="ECO:0000313" key="5">
    <source>
        <dbReference type="EMBL" id="CAG7648126.1"/>
    </source>
</evidence>
<evidence type="ECO:0000256" key="1">
    <source>
        <dbReference type="ARBA" id="ARBA00023125"/>
    </source>
</evidence>
<keyword evidence="1" id="KW-0238">DNA-binding</keyword>
<keyword evidence="6" id="KW-1185">Reference proteome</keyword>
<organism evidence="5 6">
    <name type="scientific">Paenibacillus allorhizosphaerae</name>
    <dbReference type="NCBI Taxonomy" id="2849866"/>
    <lineage>
        <taxon>Bacteria</taxon>
        <taxon>Bacillati</taxon>
        <taxon>Bacillota</taxon>
        <taxon>Bacilli</taxon>
        <taxon>Bacillales</taxon>
        <taxon>Paenibacillaceae</taxon>
        <taxon>Paenibacillus</taxon>
    </lineage>
</organism>
<dbReference type="RefSeq" id="WP_218100425.1">
    <property type="nucleotide sequence ID" value="NZ_CAJVCE010000012.1"/>
</dbReference>
<dbReference type="Proteomes" id="UP000730618">
    <property type="component" value="Unassembled WGS sequence"/>
</dbReference>
<evidence type="ECO:0000256" key="2">
    <source>
        <dbReference type="ARBA" id="ARBA00023172"/>
    </source>
</evidence>
<accession>A0ABM8VLA4</accession>
<dbReference type="InterPro" id="IPR006118">
    <property type="entry name" value="Recombinase_CS"/>
</dbReference>
<dbReference type="PROSITE" id="PS00397">
    <property type="entry name" value="RECOMBINASES_1"/>
    <property type="match status" value="1"/>
</dbReference>
<feature type="domain" description="Resolvase/invertase-type recombinase catalytic" evidence="4">
    <location>
        <begin position="8"/>
        <end position="156"/>
    </location>
</feature>
<name>A0ABM8VLA4_9BACL</name>
<sequence length="213" mass="24545">MSEQANSKVFAYIRVSSKSQKLDRQMDEMLKQGISPNNIFKDEASGKDMDRIGYQYMRNQCLRTGDTLVIKSLDRLGRNKNDIKSEWAYYKDMGVRVRILDMPMLDKFYSEHGANKELMDSIGNIIFELMAWQAQEERERIKLRQAEGIASAKQRNKHLGRPKADLSTIDADKFAKGYAEWKAGNTTAVAFMTSIGLKKSNFYKVVKEYEQSL</sequence>
<dbReference type="PANTHER" id="PTHR30461:SF2">
    <property type="entry name" value="SERINE RECOMBINASE PINE-RELATED"/>
    <property type="match status" value="1"/>
</dbReference>
<keyword evidence="2" id="KW-0233">DNA recombination</keyword>
<evidence type="ECO:0000256" key="3">
    <source>
        <dbReference type="PROSITE-ProRule" id="PRU10137"/>
    </source>
</evidence>
<evidence type="ECO:0000313" key="6">
    <source>
        <dbReference type="Proteomes" id="UP000730618"/>
    </source>
</evidence>
<proteinExistence type="predicted"/>
<dbReference type="InterPro" id="IPR006119">
    <property type="entry name" value="Resolv_N"/>
</dbReference>
<gene>
    <name evidence="5" type="ORF">PAECIP111802_04131</name>
</gene>
<dbReference type="PROSITE" id="PS00398">
    <property type="entry name" value="RECOMBINASES_2"/>
    <property type="match status" value="1"/>
</dbReference>
<dbReference type="CDD" id="cd03768">
    <property type="entry name" value="SR_ResInv"/>
    <property type="match status" value="1"/>
</dbReference>
<dbReference type="PANTHER" id="PTHR30461">
    <property type="entry name" value="DNA-INVERTASE FROM LAMBDOID PROPHAGE"/>
    <property type="match status" value="1"/>
</dbReference>
<dbReference type="EMBL" id="CAJVCE010000012">
    <property type="protein sequence ID" value="CAG7648126.1"/>
    <property type="molecule type" value="Genomic_DNA"/>
</dbReference>
<dbReference type="PROSITE" id="PS51736">
    <property type="entry name" value="RECOMBINASES_3"/>
    <property type="match status" value="1"/>
</dbReference>
<comment type="caution">
    <text evidence="5">The sequence shown here is derived from an EMBL/GenBank/DDBJ whole genome shotgun (WGS) entry which is preliminary data.</text>
</comment>
<dbReference type="SMART" id="SM00857">
    <property type="entry name" value="Resolvase"/>
    <property type="match status" value="1"/>
</dbReference>
<dbReference type="InterPro" id="IPR050639">
    <property type="entry name" value="SSR_resolvase"/>
</dbReference>